<dbReference type="Proteomes" id="UP001305414">
    <property type="component" value="Unassembled WGS sequence"/>
</dbReference>
<organism evidence="2 3">
    <name type="scientific">Xylaria bambusicola</name>
    <dbReference type="NCBI Taxonomy" id="326684"/>
    <lineage>
        <taxon>Eukaryota</taxon>
        <taxon>Fungi</taxon>
        <taxon>Dikarya</taxon>
        <taxon>Ascomycota</taxon>
        <taxon>Pezizomycotina</taxon>
        <taxon>Sordariomycetes</taxon>
        <taxon>Xylariomycetidae</taxon>
        <taxon>Xylariales</taxon>
        <taxon>Xylariaceae</taxon>
        <taxon>Xylaria</taxon>
    </lineage>
</organism>
<sequence length="85" mass="9035">MAQYNTPYHHNHESKKVCATPPPVSDDVKDAAMKEAEAAAAGVHSSGQEPGMQWRSAPQGPEAKNKSEIGDEAGKEPKHVAKDAT</sequence>
<gene>
    <name evidence="2" type="ORF">RRF57_005648</name>
</gene>
<evidence type="ECO:0000313" key="3">
    <source>
        <dbReference type="Proteomes" id="UP001305414"/>
    </source>
</evidence>
<feature type="region of interest" description="Disordered" evidence="1">
    <location>
        <begin position="1"/>
        <end position="85"/>
    </location>
</feature>
<dbReference type="EMBL" id="JAWHQM010000013">
    <property type="protein sequence ID" value="KAK5629933.1"/>
    <property type="molecule type" value="Genomic_DNA"/>
</dbReference>
<feature type="compositionally biased region" description="Basic and acidic residues" evidence="1">
    <location>
        <begin position="63"/>
        <end position="85"/>
    </location>
</feature>
<comment type="caution">
    <text evidence="2">The sequence shown here is derived from an EMBL/GenBank/DDBJ whole genome shotgun (WGS) entry which is preliminary data.</text>
</comment>
<name>A0AAN7Z872_9PEZI</name>
<accession>A0AAN7Z872</accession>
<evidence type="ECO:0000313" key="2">
    <source>
        <dbReference type="EMBL" id="KAK5629933.1"/>
    </source>
</evidence>
<reference evidence="2 3" key="1">
    <citation type="submission" date="2023-10" db="EMBL/GenBank/DDBJ databases">
        <title>Draft genome sequence of Xylaria bambusicola isolate GMP-LS, the root and basal stem rot pathogen of sugarcane in Indonesia.</title>
        <authorList>
            <person name="Selvaraj P."/>
            <person name="Muralishankar V."/>
            <person name="Muruganantham S."/>
            <person name="Sp S."/>
            <person name="Haryani S."/>
            <person name="Lau K.J.X."/>
            <person name="Naqvi N.I."/>
        </authorList>
    </citation>
    <scope>NUCLEOTIDE SEQUENCE [LARGE SCALE GENOMIC DNA]</scope>
    <source>
        <strain evidence="2">GMP-LS</strain>
    </source>
</reference>
<evidence type="ECO:0000256" key="1">
    <source>
        <dbReference type="SAM" id="MobiDB-lite"/>
    </source>
</evidence>
<protein>
    <submittedName>
        <fullName evidence="2">Uncharacterized protein</fullName>
    </submittedName>
</protein>
<dbReference type="AlphaFoldDB" id="A0AAN7Z872"/>
<proteinExistence type="predicted"/>
<feature type="compositionally biased region" description="Basic and acidic residues" evidence="1">
    <location>
        <begin position="26"/>
        <end position="37"/>
    </location>
</feature>
<keyword evidence="3" id="KW-1185">Reference proteome</keyword>